<keyword evidence="4" id="KW-1185">Reference proteome</keyword>
<evidence type="ECO:0000256" key="1">
    <source>
        <dbReference type="SAM" id="Phobius"/>
    </source>
</evidence>
<dbReference type="EMBL" id="ML179961">
    <property type="protein sequence ID" value="THU79918.1"/>
    <property type="molecule type" value="Genomic_DNA"/>
</dbReference>
<name>A0A4S8KWJ2_DENBC</name>
<protein>
    <submittedName>
        <fullName evidence="2">Uncharacterized protein</fullName>
    </submittedName>
</protein>
<evidence type="ECO:0000313" key="2">
    <source>
        <dbReference type="EMBL" id="THU79918.1"/>
    </source>
</evidence>
<feature type="transmembrane region" description="Helical" evidence="1">
    <location>
        <begin position="184"/>
        <end position="206"/>
    </location>
</feature>
<proteinExistence type="predicted"/>
<organism evidence="2 4">
    <name type="scientific">Dendrothele bispora (strain CBS 962.96)</name>
    <dbReference type="NCBI Taxonomy" id="1314807"/>
    <lineage>
        <taxon>Eukaryota</taxon>
        <taxon>Fungi</taxon>
        <taxon>Dikarya</taxon>
        <taxon>Basidiomycota</taxon>
        <taxon>Agaricomycotina</taxon>
        <taxon>Agaricomycetes</taxon>
        <taxon>Agaricomycetidae</taxon>
        <taxon>Agaricales</taxon>
        <taxon>Agaricales incertae sedis</taxon>
        <taxon>Dendrothele</taxon>
    </lineage>
</organism>
<dbReference type="OrthoDB" id="2744793at2759"/>
<keyword evidence="1" id="KW-1133">Transmembrane helix</keyword>
<reference evidence="2 4" key="1">
    <citation type="journal article" date="2019" name="Nat. Ecol. Evol.">
        <title>Megaphylogeny resolves global patterns of mushroom evolution.</title>
        <authorList>
            <person name="Varga T."/>
            <person name="Krizsan K."/>
            <person name="Foldi C."/>
            <person name="Dima B."/>
            <person name="Sanchez-Garcia M."/>
            <person name="Sanchez-Ramirez S."/>
            <person name="Szollosi G.J."/>
            <person name="Szarkandi J.G."/>
            <person name="Papp V."/>
            <person name="Albert L."/>
            <person name="Andreopoulos W."/>
            <person name="Angelini C."/>
            <person name="Antonin V."/>
            <person name="Barry K.W."/>
            <person name="Bougher N.L."/>
            <person name="Buchanan P."/>
            <person name="Buyck B."/>
            <person name="Bense V."/>
            <person name="Catcheside P."/>
            <person name="Chovatia M."/>
            <person name="Cooper J."/>
            <person name="Damon W."/>
            <person name="Desjardin D."/>
            <person name="Finy P."/>
            <person name="Geml J."/>
            <person name="Haridas S."/>
            <person name="Hughes K."/>
            <person name="Justo A."/>
            <person name="Karasinski D."/>
            <person name="Kautmanova I."/>
            <person name="Kiss B."/>
            <person name="Kocsube S."/>
            <person name="Kotiranta H."/>
            <person name="LaButti K.M."/>
            <person name="Lechner B.E."/>
            <person name="Liimatainen K."/>
            <person name="Lipzen A."/>
            <person name="Lukacs Z."/>
            <person name="Mihaltcheva S."/>
            <person name="Morgado L.N."/>
            <person name="Niskanen T."/>
            <person name="Noordeloos M.E."/>
            <person name="Ohm R.A."/>
            <person name="Ortiz-Santana B."/>
            <person name="Ovrebo C."/>
            <person name="Racz N."/>
            <person name="Riley R."/>
            <person name="Savchenko A."/>
            <person name="Shiryaev A."/>
            <person name="Soop K."/>
            <person name="Spirin V."/>
            <person name="Szebenyi C."/>
            <person name="Tomsovsky M."/>
            <person name="Tulloss R.E."/>
            <person name="Uehling J."/>
            <person name="Grigoriev I.V."/>
            <person name="Vagvolgyi C."/>
            <person name="Papp T."/>
            <person name="Martin F.M."/>
            <person name="Miettinen O."/>
            <person name="Hibbett D.S."/>
            <person name="Nagy L.G."/>
        </authorList>
    </citation>
    <scope>NUCLEOTIDE SEQUENCE [LARGE SCALE GENOMIC DNA]</scope>
    <source>
        <strain evidence="2 4">CBS 962.96</strain>
    </source>
</reference>
<dbReference type="Proteomes" id="UP000297245">
    <property type="component" value="Unassembled WGS sequence"/>
</dbReference>
<dbReference type="EMBL" id="ML179961">
    <property type="protein sequence ID" value="THU79921.1"/>
    <property type="molecule type" value="Genomic_DNA"/>
</dbReference>
<keyword evidence="1" id="KW-0812">Transmembrane</keyword>
<keyword evidence="1" id="KW-0472">Membrane</keyword>
<feature type="transmembrane region" description="Helical" evidence="1">
    <location>
        <begin position="140"/>
        <end position="163"/>
    </location>
</feature>
<gene>
    <name evidence="2" type="ORF">K435DRAFT_874936</name>
    <name evidence="3" type="ORF">K435DRAFT_874938</name>
</gene>
<sequence>MIFKRLTDTSGVNTEVINQAGQLAIMLAIVFMVYGLYLSGALFSIHILLSRGILKSRARLTLFVITIIQLLASTAYVLLMLMGDAYPLATAKKIDSDWSVHVEVFVVRFAVANDCLARMNFLLSDGIVVWRAWVLFPSNLFVRIVLVLCMLASSVFIFLDSGLDAKRDLDYSETLSGKVHGPAALTLFMSLPLLVTNVTATSLIAYKAW</sequence>
<evidence type="ECO:0000313" key="3">
    <source>
        <dbReference type="EMBL" id="THU79921.1"/>
    </source>
</evidence>
<dbReference type="AlphaFoldDB" id="A0A4S8KWJ2"/>
<feature type="transmembrane region" description="Helical" evidence="1">
    <location>
        <begin position="20"/>
        <end position="48"/>
    </location>
</feature>
<accession>A0A4S8KWJ2</accession>
<feature type="transmembrane region" description="Helical" evidence="1">
    <location>
        <begin position="60"/>
        <end position="82"/>
    </location>
</feature>
<evidence type="ECO:0000313" key="4">
    <source>
        <dbReference type="Proteomes" id="UP000297245"/>
    </source>
</evidence>